<dbReference type="RefSeq" id="XP_062727232.1">
    <property type="nucleotide sequence ID" value="XM_062868567.1"/>
</dbReference>
<accession>A0AAJ0H419</accession>
<keyword evidence="6" id="KW-0378">Hydrolase</keyword>
<feature type="binding site" evidence="11">
    <location>
        <position position="197"/>
    </location>
    <ligand>
        <name>Mg(2+)</name>
        <dbReference type="ChEBI" id="CHEBI:18420"/>
        <label>1</label>
    </ligand>
</feature>
<reference evidence="16" key="2">
    <citation type="submission" date="2023-06" db="EMBL/GenBank/DDBJ databases">
        <authorList>
            <consortium name="Lawrence Berkeley National Laboratory"/>
            <person name="Mondo S.J."/>
            <person name="Hensen N."/>
            <person name="Bonometti L."/>
            <person name="Westerberg I."/>
            <person name="Brannstrom I.O."/>
            <person name="Guillou S."/>
            <person name="Cros-Aarteil S."/>
            <person name="Calhoun S."/>
            <person name="Haridas S."/>
            <person name="Kuo A."/>
            <person name="Pangilinan J."/>
            <person name="Riley R."/>
            <person name="Labutti K."/>
            <person name="Andreopoulos B."/>
            <person name="Lipzen A."/>
            <person name="Chen C."/>
            <person name="Yanf M."/>
            <person name="Daum C."/>
            <person name="Ng V."/>
            <person name="Clum A."/>
            <person name="Steindorff A."/>
            <person name="Ohm R."/>
            <person name="Martin F."/>
            <person name="Silar P."/>
            <person name="Natvig D."/>
            <person name="Lalanne C."/>
            <person name="Gautier V."/>
            <person name="Ament-Velasquez S.L."/>
            <person name="Kruys A."/>
            <person name="Hutchinson M.I."/>
            <person name="Powell A.J."/>
            <person name="Barry K."/>
            <person name="Miller A.N."/>
            <person name="Grigoriev I.V."/>
            <person name="Debuchy R."/>
            <person name="Gladieux P."/>
            <person name="Thoren M.H."/>
            <person name="Johannesson H."/>
        </authorList>
    </citation>
    <scope>NUCLEOTIDE SEQUENCE</scope>
    <source>
        <strain evidence="16">CBS 333.67</strain>
    </source>
</reference>
<feature type="active site" description="Proton donor/acceptor" evidence="10">
    <location>
        <position position="195"/>
    </location>
</feature>
<proteinExistence type="inferred from homology"/>
<feature type="binding site" evidence="11">
    <location>
        <position position="312"/>
    </location>
    <ligand>
        <name>Mg(2+)</name>
        <dbReference type="ChEBI" id="CHEBI:18420"/>
        <label>1</label>
    </ligand>
</feature>
<dbReference type="GO" id="GO:0005634">
    <property type="term" value="C:nucleus"/>
    <property type="evidence" value="ECO:0007669"/>
    <property type="project" value="TreeGrafter"/>
</dbReference>
<comment type="caution">
    <text evidence="16">The sequence shown here is derived from an EMBL/GenBank/DDBJ whole genome shotgun (WGS) entry which is preliminary data.</text>
</comment>
<dbReference type="GO" id="GO:0008270">
    <property type="term" value="F:zinc ion binding"/>
    <property type="evidence" value="ECO:0007669"/>
    <property type="project" value="UniProtKB-KW"/>
</dbReference>
<dbReference type="AlphaFoldDB" id="A0AAJ0H419"/>
<keyword evidence="16" id="KW-0255">Endonuclease</keyword>
<dbReference type="PROSITE" id="PS00728">
    <property type="entry name" value="AP_NUCLEASE_F1_3"/>
    <property type="match status" value="1"/>
</dbReference>
<feature type="domain" description="GRF-type" evidence="15">
    <location>
        <begin position="589"/>
        <end position="641"/>
    </location>
</feature>
<keyword evidence="5 13" id="KW-0863">Zinc-finger</keyword>
<evidence type="ECO:0000256" key="8">
    <source>
        <dbReference type="ARBA" id="ARBA00022842"/>
    </source>
</evidence>
<evidence type="ECO:0000256" key="9">
    <source>
        <dbReference type="ARBA" id="ARBA00023242"/>
    </source>
</evidence>
<evidence type="ECO:0000313" key="17">
    <source>
        <dbReference type="Proteomes" id="UP001273166"/>
    </source>
</evidence>
<keyword evidence="7" id="KW-0862">Zinc</keyword>
<feature type="compositionally biased region" description="Basic and acidic residues" evidence="14">
    <location>
        <begin position="409"/>
        <end position="418"/>
    </location>
</feature>
<dbReference type="PROSITE" id="PS51999">
    <property type="entry name" value="ZF_GRF"/>
    <property type="match status" value="1"/>
</dbReference>
<dbReference type="GO" id="GO:0003677">
    <property type="term" value="F:DNA binding"/>
    <property type="evidence" value="ECO:0007669"/>
    <property type="project" value="InterPro"/>
</dbReference>
<feature type="site" description="Important for catalytic activity" evidence="12">
    <location>
        <position position="287"/>
    </location>
</feature>
<dbReference type="GO" id="GO:0003906">
    <property type="term" value="F:DNA-(apurinic or apyrimidinic site) endonuclease activity"/>
    <property type="evidence" value="ECO:0007669"/>
    <property type="project" value="TreeGrafter"/>
</dbReference>
<dbReference type="InterPro" id="IPR036691">
    <property type="entry name" value="Endo/exonu/phosph_ase_sf"/>
</dbReference>
<feature type="compositionally biased region" description="Polar residues" evidence="14">
    <location>
        <begin position="478"/>
        <end position="493"/>
    </location>
</feature>
<comment type="cofactor">
    <cofactor evidence="1">
        <name>Mn(2+)</name>
        <dbReference type="ChEBI" id="CHEBI:29035"/>
    </cofactor>
</comment>
<dbReference type="CDD" id="cd09088">
    <property type="entry name" value="Ape2-like_AP-endo"/>
    <property type="match status" value="1"/>
</dbReference>
<keyword evidence="8 11" id="KW-0460">Magnesium</keyword>
<reference evidence="16" key="1">
    <citation type="journal article" date="2023" name="Mol. Phylogenet. Evol.">
        <title>Genome-scale phylogeny and comparative genomics of the fungal order Sordariales.</title>
        <authorList>
            <person name="Hensen N."/>
            <person name="Bonometti L."/>
            <person name="Westerberg I."/>
            <person name="Brannstrom I.O."/>
            <person name="Guillou S."/>
            <person name="Cros-Aarteil S."/>
            <person name="Calhoun S."/>
            <person name="Haridas S."/>
            <person name="Kuo A."/>
            <person name="Mondo S."/>
            <person name="Pangilinan J."/>
            <person name="Riley R."/>
            <person name="LaButti K."/>
            <person name="Andreopoulos B."/>
            <person name="Lipzen A."/>
            <person name="Chen C."/>
            <person name="Yan M."/>
            <person name="Daum C."/>
            <person name="Ng V."/>
            <person name="Clum A."/>
            <person name="Steindorff A."/>
            <person name="Ohm R.A."/>
            <person name="Martin F."/>
            <person name="Silar P."/>
            <person name="Natvig D.O."/>
            <person name="Lalanne C."/>
            <person name="Gautier V."/>
            <person name="Ament-Velasquez S.L."/>
            <person name="Kruys A."/>
            <person name="Hutchinson M.I."/>
            <person name="Powell A.J."/>
            <person name="Barry K."/>
            <person name="Miller A.N."/>
            <person name="Grigoriev I.V."/>
            <person name="Debuchy R."/>
            <person name="Gladieux P."/>
            <person name="Hiltunen Thoren M."/>
            <person name="Johannesson H."/>
        </authorList>
    </citation>
    <scope>NUCLEOTIDE SEQUENCE</scope>
    <source>
        <strain evidence="16">CBS 333.67</strain>
    </source>
</reference>
<evidence type="ECO:0000256" key="11">
    <source>
        <dbReference type="PIRSR" id="PIRSR604808-2"/>
    </source>
</evidence>
<dbReference type="InterPro" id="IPR004808">
    <property type="entry name" value="AP_endonuc_1"/>
</dbReference>
<sequence length="645" mass="71748">MPLRITTWNVNGIRNPFGYQPWRENRTFQAMFDTLEADIVVMQETKIQRKDLRDDMVLVPGWDVYFSLPKYKKGYSGVAIYTRCAKCCPIRAEEGITGVLCRPNSSTKFRDLPVDQQIGGYPKPEQLPGSIDEQTLDSEGRCVILEFPAFVLIGVYSPATRDETRTEFRQAYIDAIDIRVRNLVAMGKQVFLCGDLNIIRSELDTAGLAERLRKEAMTLDEFMSTPSRRFVNHLVFGGRVIGERDEGREEPVLWDLCREFHPARPGMYTCWETKKNARPGNFGSRIDYVLCSSGIKDWFIDANIQDGLLGSDHCPVYATIGDVVGHNGVKVNIEDIMNPAGMFKEGKRQREWSPKDLLPTSAKLIPEFDRRQSIRDMFFKKGSPSTKTESTPAQTNNQNGPKSVDAVPEESKKNELQTDPRVPVSQSSRTVAPAAANNNTTPTSTIASPQKPVPTKRQAEPSEPSGGSQKKTKVALTRENSTRSASGFSQSSLKGFFKPKTPTTDANPVVEAESTDGPSPVSKPDIPSTTKQIPRPSQQRSGAASENDAQNIPGDISKSEGSSIEKVFDPIVAKESWSKLLGKRVVPKCEHGEDCQMLVTKKPGINCGRSFFMCARPLGPSGDKEQGTEFRCRTFIWSSDWNGRQ</sequence>
<dbReference type="Proteomes" id="UP001273166">
    <property type="component" value="Unassembled WGS sequence"/>
</dbReference>
<dbReference type="PANTHER" id="PTHR22748">
    <property type="entry name" value="AP ENDONUCLEASE"/>
    <property type="match status" value="1"/>
</dbReference>
<protein>
    <recommendedName>
        <fullName evidence="3">DNA-(apurinic or apyrimidinic site) endonuclease 2</fullName>
    </recommendedName>
</protein>
<feature type="site" description="Interaction with DNA substrate" evidence="12">
    <location>
        <position position="313"/>
    </location>
</feature>
<evidence type="ECO:0000256" key="1">
    <source>
        <dbReference type="ARBA" id="ARBA00001936"/>
    </source>
</evidence>
<keyword evidence="17" id="KW-1185">Reference proteome</keyword>
<dbReference type="SUPFAM" id="SSF56219">
    <property type="entry name" value="DNase I-like"/>
    <property type="match status" value="1"/>
</dbReference>
<dbReference type="InterPro" id="IPR020847">
    <property type="entry name" value="AP_endonuclease_F1_BS"/>
</dbReference>
<feature type="binding site" evidence="11">
    <location>
        <position position="44"/>
    </location>
    <ligand>
        <name>Mg(2+)</name>
        <dbReference type="ChEBI" id="CHEBI:18420"/>
        <label>1</label>
    </ligand>
</feature>
<feature type="binding site" evidence="11">
    <location>
        <position position="195"/>
    </location>
    <ligand>
        <name>Mg(2+)</name>
        <dbReference type="ChEBI" id="CHEBI:18420"/>
        <label>1</label>
    </ligand>
</feature>
<dbReference type="EMBL" id="JAUDZG010000001">
    <property type="protein sequence ID" value="KAK3311452.1"/>
    <property type="molecule type" value="Genomic_DNA"/>
</dbReference>
<feature type="region of interest" description="Disordered" evidence="14">
    <location>
        <begin position="380"/>
        <end position="561"/>
    </location>
</feature>
<dbReference type="PANTHER" id="PTHR22748:SF4">
    <property type="entry name" value="DNA-(APURINIC OR APYRIMIDINIC SITE) ENDONUCLEASE 2"/>
    <property type="match status" value="1"/>
</dbReference>
<organism evidence="16 17">
    <name type="scientific">Chaetomium strumarium</name>
    <dbReference type="NCBI Taxonomy" id="1170767"/>
    <lineage>
        <taxon>Eukaryota</taxon>
        <taxon>Fungi</taxon>
        <taxon>Dikarya</taxon>
        <taxon>Ascomycota</taxon>
        <taxon>Pezizomycotina</taxon>
        <taxon>Sordariomycetes</taxon>
        <taxon>Sordariomycetidae</taxon>
        <taxon>Sordariales</taxon>
        <taxon>Chaetomiaceae</taxon>
        <taxon>Chaetomium</taxon>
    </lineage>
</organism>
<feature type="compositionally biased region" description="Polar residues" evidence="14">
    <location>
        <begin position="527"/>
        <end position="550"/>
    </location>
</feature>
<dbReference type="GO" id="GO:0008081">
    <property type="term" value="F:phosphoric diester hydrolase activity"/>
    <property type="evidence" value="ECO:0007669"/>
    <property type="project" value="TreeGrafter"/>
</dbReference>
<gene>
    <name evidence="16" type="ORF">B0T15DRAFT_521505</name>
</gene>
<feature type="compositionally biased region" description="Low complexity" evidence="14">
    <location>
        <begin position="430"/>
        <end position="449"/>
    </location>
</feature>
<evidence type="ECO:0000256" key="5">
    <source>
        <dbReference type="ARBA" id="ARBA00022771"/>
    </source>
</evidence>
<feature type="binding site" evidence="11">
    <location>
        <position position="313"/>
    </location>
    <ligand>
        <name>Mg(2+)</name>
        <dbReference type="ChEBI" id="CHEBI:18420"/>
        <label>1</label>
    </ligand>
</feature>
<keyword evidence="9" id="KW-0539">Nucleus</keyword>
<evidence type="ECO:0000256" key="6">
    <source>
        <dbReference type="ARBA" id="ARBA00022801"/>
    </source>
</evidence>
<evidence type="ECO:0000256" key="2">
    <source>
        <dbReference type="ARBA" id="ARBA00007092"/>
    </source>
</evidence>
<keyword evidence="4 11" id="KW-0479">Metal-binding</keyword>
<dbReference type="GO" id="GO:0008311">
    <property type="term" value="F:double-stranded DNA 3'-5' DNA exonuclease activity"/>
    <property type="evidence" value="ECO:0007669"/>
    <property type="project" value="TreeGrafter"/>
</dbReference>
<dbReference type="Pfam" id="PF03372">
    <property type="entry name" value="Exo_endo_phos"/>
    <property type="match status" value="1"/>
</dbReference>
<dbReference type="Gene3D" id="3.60.10.10">
    <property type="entry name" value="Endonuclease/exonuclease/phosphatase"/>
    <property type="match status" value="1"/>
</dbReference>
<evidence type="ECO:0000256" key="4">
    <source>
        <dbReference type="ARBA" id="ARBA00022723"/>
    </source>
</evidence>
<dbReference type="PROSITE" id="PS51435">
    <property type="entry name" value="AP_NUCLEASE_F1_4"/>
    <property type="match status" value="1"/>
</dbReference>
<feature type="site" description="Transition state stabilizer" evidence="12">
    <location>
        <position position="197"/>
    </location>
</feature>
<evidence type="ECO:0000256" key="7">
    <source>
        <dbReference type="ARBA" id="ARBA00022833"/>
    </source>
</evidence>
<evidence type="ECO:0000256" key="3">
    <source>
        <dbReference type="ARBA" id="ARBA00013541"/>
    </source>
</evidence>
<name>A0AAJ0H419_9PEZI</name>
<feature type="active site" description="Proton acceptor" evidence="10">
    <location>
        <position position="313"/>
    </location>
</feature>
<dbReference type="FunFam" id="3.60.10.10:FF:000079">
    <property type="entry name" value="DNA-(apurinic or apyrimidinic site) lyase"/>
    <property type="match status" value="1"/>
</dbReference>
<keyword evidence="16" id="KW-0540">Nuclease</keyword>
<comment type="cofactor">
    <cofactor evidence="11">
        <name>Mg(2+)</name>
        <dbReference type="ChEBI" id="CHEBI:18420"/>
    </cofactor>
    <cofactor evidence="11">
        <name>Mn(2+)</name>
        <dbReference type="ChEBI" id="CHEBI:29035"/>
    </cofactor>
    <text evidence="11">Probably binds two magnesium or manganese ions per subunit.</text>
</comment>
<evidence type="ECO:0000256" key="12">
    <source>
        <dbReference type="PIRSR" id="PIRSR604808-3"/>
    </source>
</evidence>
<comment type="similarity">
    <text evidence="2">Belongs to the DNA repair enzymes AP/ExoA family.</text>
</comment>
<evidence type="ECO:0000313" key="16">
    <source>
        <dbReference type="EMBL" id="KAK3311452.1"/>
    </source>
</evidence>
<dbReference type="GeneID" id="87887396"/>
<dbReference type="PROSITE" id="PS00726">
    <property type="entry name" value="AP_NUCLEASE_F1_1"/>
    <property type="match status" value="1"/>
</dbReference>
<evidence type="ECO:0000256" key="13">
    <source>
        <dbReference type="PROSITE-ProRule" id="PRU01343"/>
    </source>
</evidence>
<evidence type="ECO:0000256" key="14">
    <source>
        <dbReference type="SAM" id="MobiDB-lite"/>
    </source>
</evidence>
<feature type="active site" evidence="10">
    <location>
        <position position="156"/>
    </location>
</feature>
<dbReference type="InterPro" id="IPR020848">
    <property type="entry name" value="AP_endonuclease_F1_CS"/>
</dbReference>
<keyword evidence="11" id="KW-0464">Manganese</keyword>
<dbReference type="InterPro" id="IPR005135">
    <property type="entry name" value="Endo/exonuclease/phosphatase"/>
</dbReference>
<evidence type="ECO:0000259" key="15">
    <source>
        <dbReference type="PROSITE" id="PS51999"/>
    </source>
</evidence>
<feature type="compositionally biased region" description="Polar residues" evidence="14">
    <location>
        <begin position="383"/>
        <end position="401"/>
    </location>
</feature>
<feature type="binding site" evidence="11">
    <location>
        <position position="9"/>
    </location>
    <ligand>
        <name>Mg(2+)</name>
        <dbReference type="ChEBI" id="CHEBI:18420"/>
        <label>1</label>
    </ligand>
</feature>
<dbReference type="GO" id="GO:0006284">
    <property type="term" value="P:base-excision repair"/>
    <property type="evidence" value="ECO:0007669"/>
    <property type="project" value="TreeGrafter"/>
</dbReference>
<evidence type="ECO:0000256" key="10">
    <source>
        <dbReference type="PIRSR" id="PIRSR604808-1"/>
    </source>
</evidence>
<dbReference type="InterPro" id="IPR010666">
    <property type="entry name" value="Znf_GRF"/>
</dbReference>